<keyword evidence="2" id="KW-1133">Transmembrane helix</keyword>
<dbReference type="AlphaFoldDB" id="A0A2H1KQ27"/>
<feature type="compositionally biased region" description="Basic residues" evidence="1">
    <location>
        <begin position="209"/>
        <end position="218"/>
    </location>
</feature>
<evidence type="ECO:0000256" key="1">
    <source>
        <dbReference type="SAM" id="MobiDB-lite"/>
    </source>
</evidence>
<evidence type="ECO:0000256" key="2">
    <source>
        <dbReference type="SAM" id="Phobius"/>
    </source>
</evidence>
<dbReference type="EMBL" id="FXZE01000024">
    <property type="protein sequence ID" value="SMY01698.1"/>
    <property type="molecule type" value="Genomic_DNA"/>
</dbReference>
<keyword evidence="4" id="KW-1185">Reference proteome</keyword>
<accession>A0A2H1KQ27</accession>
<dbReference type="Proteomes" id="UP000234342">
    <property type="component" value="Unassembled WGS sequence"/>
</dbReference>
<protein>
    <submittedName>
        <fullName evidence="3">Uncharacterized protein</fullName>
    </submittedName>
</protein>
<feature type="region of interest" description="Disordered" evidence="1">
    <location>
        <begin position="205"/>
        <end position="234"/>
    </location>
</feature>
<keyword evidence="2" id="KW-0812">Transmembrane</keyword>
<gene>
    <name evidence="3" type="ORF">BANT10_03310</name>
</gene>
<evidence type="ECO:0000313" key="3">
    <source>
        <dbReference type="EMBL" id="SMY01698.1"/>
    </source>
</evidence>
<reference evidence="4" key="1">
    <citation type="submission" date="2017-03" db="EMBL/GenBank/DDBJ databases">
        <authorList>
            <person name="Monnet C."/>
        </authorList>
    </citation>
    <scope>NUCLEOTIDE SEQUENCE [LARGE SCALE GENOMIC DNA]</scope>
    <source>
        <strain evidence="4">P10</strain>
    </source>
</reference>
<sequence length="610" mass="65503">MRNDKAESTLAQRDDILPTEHGRSFMITAAVTIIDRSNTEVEAKSFDDAIRLIRRRYHPTPPVVELARVHTNDTDCFDPRKWVITPTEFRELDSDEAETARATYRFKYVDYSVIVPGEGSFRTHRTTLEGVVAAAQALSNRELSEIELTSHLPGLKARTLEPQHFEDATVESAPEPPSEPPRRQRLRPRKFAPVTNRLNSITAAMAARRSSKTNKTKPKPPAPTSKPTRAPSRSGFKLDRKWIPFVVALALVAVLIVLIPLLVRNGDEAEPVSAPVWASTIAAATPNATPLIDGYDNEAWNLPAGKAEAASAFAAGVAYVTSDPRELVLLDTDSGKELGKTGLDSSISYTSEFMAGDVPAVAARTEKSLTAITAKGDTQSWKIAKDDTVRITGTTPMVVSKDGKVSALIVGEDKPVEVTRDTSFIPTAIDGKTLIQADSARPQVVIDPLDDNADVKTLDLPAPTDSATFSRHISSGHGVTVAEWTVDGQSTVTVHDLDDDAAITAAFPLSDSADADSWQIGRTMGTGIIGDKAVNLADGSLIADGNGTPFTTALGPLAVTEAKGQRTYFDSTSTYPEPDQARLLGYTAKGPAIVRNPDGSITALTNTEGK</sequence>
<feature type="region of interest" description="Disordered" evidence="1">
    <location>
        <begin position="166"/>
        <end position="192"/>
    </location>
</feature>
<evidence type="ECO:0000313" key="4">
    <source>
        <dbReference type="Proteomes" id="UP000234342"/>
    </source>
</evidence>
<keyword evidence="2" id="KW-0472">Membrane</keyword>
<organism evidence="3 4">
    <name type="scientific">Brevibacterium antiquum</name>
    <dbReference type="NCBI Taxonomy" id="234835"/>
    <lineage>
        <taxon>Bacteria</taxon>
        <taxon>Bacillati</taxon>
        <taxon>Actinomycetota</taxon>
        <taxon>Actinomycetes</taxon>
        <taxon>Micrococcales</taxon>
        <taxon>Brevibacteriaceae</taxon>
        <taxon>Brevibacterium</taxon>
    </lineage>
</organism>
<proteinExistence type="predicted"/>
<feature type="transmembrane region" description="Helical" evidence="2">
    <location>
        <begin position="242"/>
        <end position="263"/>
    </location>
</feature>
<dbReference type="RefSeq" id="WP_101644633.1">
    <property type="nucleotide sequence ID" value="NZ_FXZE01000024.1"/>
</dbReference>
<name>A0A2H1KQ27_9MICO</name>